<evidence type="ECO:0000256" key="1">
    <source>
        <dbReference type="SAM" id="Phobius"/>
    </source>
</evidence>
<accession>A0AA40F3N7</accession>
<feature type="transmembrane region" description="Helical" evidence="1">
    <location>
        <begin position="12"/>
        <end position="29"/>
    </location>
</feature>
<proteinExistence type="predicted"/>
<keyword evidence="1" id="KW-0472">Membrane</keyword>
<evidence type="ECO:0000313" key="3">
    <source>
        <dbReference type="Proteomes" id="UP001172155"/>
    </source>
</evidence>
<sequence>MSENSDGSLRRLSGGACGGLLAALITPVFDRIQVVRQHYSWRNSLFPFFVTLLVATGFS</sequence>
<gene>
    <name evidence="2" type="ORF">B0T18DRAFT_409033</name>
</gene>
<dbReference type="AlphaFoldDB" id="A0AA40F3N7"/>
<keyword evidence="1" id="KW-1133">Transmembrane helix</keyword>
<reference evidence="2" key="1">
    <citation type="submission" date="2023-06" db="EMBL/GenBank/DDBJ databases">
        <title>Genome-scale phylogeny and comparative genomics of the fungal order Sordariales.</title>
        <authorList>
            <consortium name="Lawrence Berkeley National Laboratory"/>
            <person name="Hensen N."/>
            <person name="Bonometti L."/>
            <person name="Westerberg I."/>
            <person name="Brannstrom I.O."/>
            <person name="Guillou S."/>
            <person name="Cros-Aarteil S."/>
            <person name="Calhoun S."/>
            <person name="Haridas S."/>
            <person name="Kuo A."/>
            <person name="Mondo S."/>
            <person name="Pangilinan J."/>
            <person name="Riley R."/>
            <person name="LaButti K."/>
            <person name="Andreopoulos B."/>
            <person name="Lipzen A."/>
            <person name="Chen C."/>
            <person name="Yanf M."/>
            <person name="Daum C."/>
            <person name="Ng V."/>
            <person name="Clum A."/>
            <person name="Steindorff A."/>
            <person name="Ohm R."/>
            <person name="Martin F."/>
            <person name="Silar P."/>
            <person name="Natvig D."/>
            <person name="Lalanne C."/>
            <person name="Gautier V."/>
            <person name="Ament-velasquez S.L."/>
            <person name="Kruys A."/>
            <person name="Hutchinson M.I."/>
            <person name="Powell A.J."/>
            <person name="Barry K."/>
            <person name="Miller A.N."/>
            <person name="Grigoriev I.V."/>
            <person name="Debuchy R."/>
            <person name="Gladieux P."/>
            <person name="Thoren M.H."/>
            <person name="Johannesson H."/>
        </authorList>
    </citation>
    <scope>NUCLEOTIDE SEQUENCE</scope>
    <source>
        <strain evidence="2">SMH3187-1</strain>
    </source>
</reference>
<keyword evidence="1" id="KW-0812">Transmembrane</keyword>
<evidence type="ECO:0000313" key="2">
    <source>
        <dbReference type="EMBL" id="KAK0750504.1"/>
    </source>
</evidence>
<dbReference type="EMBL" id="JAUKUD010000003">
    <property type="protein sequence ID" value="KAK0750504.1"/>
    <property type="molecule type" value="Genomic_DNA"/>
</dbReference>
<protein>
    <submittedName>
        <fullName evidence="2">Uncharacterized protein</fullName>
    </submittedName>
</protein>
<feature type="transmembrane region" description="Helical" evidence="1">
    <location>
        <begin position="41"/>
        <end position="58"/>
    </location>
</feature>
<keyword evidence="3" id="KW-1185">Reference proteome</keyword>
<dbReference type="Proteomes" id="UP001172155">
    <property type="component" value="Unassembled WGS sequence"/>
</dbReference>
<organism evidence="2 3">
    <name type="scientific">Schizothecium vesticola</name>
    <dbReference type="NCBI Taxonomy" id="314040"/>
    <lineage>
        <taxon>Eukaryota</taxon>
        <taxon>Fungi</taxon>
        <taxon>Dikarya</taxon>
        <taxon>Ascomycota</taxon>
        <taxon>Pezizomycotina</taxon>
        <taxon>Sordariomycetes</taxon>
        <taxon>Sordariomycetidae</taxon>
        <taxon>Sordariales</taxon>
        <taxon>Schizotheciaceae</taxon>
        <taxon>Schizothecium</taxon>
    </lineage>
</organism>
<comment type="caution">
    <text evidence="2">The sequence shown here is derived from an EMBL/GenBank/DDBJ whole genome shotgun (WGS) entry which is preliminary data.</text>
</comment>
<name>A0AA40F3N7_9PEZI</name>